<dbReference type="PANTHER" id="PTHR36154">
    <property type="entry name" value="DNA-BINDING TRANSCRIPTIONAL ACTIVATOR ALPA"/>
    <property type="match status" value="1"/>
</dbReference>
<comment type="caution">
    <text evidence="2">The sequence shown here is derived from an EMBL/GenBank/DDBJ whole genome shotgun (WGS) entry which is preliminary data.</text>
</comment>
<dbReference type="GO" id="GO:0003677">
    <property type="term" value="F:DNA binding"/>
    <property type="evidence" value="ECO:0007669"/>
    <property type="project" value="UniProtKB-KW"/>
</dbReference>
<keyword evidence="2" id="KW-0238">DNA-binding</keyword>
<reference evidence="2 3" key="1">
    <citation type="submission" date="2020-08" db="EMBL/GenBank/DDBJ databases">
        <title>Genomic Encyclopedia of Type Strains, Phase IV (KMG-IV): sequencing the most valuable type-strain genomes for metagenomic binning, comparative biology and taxonomic classification.</title>
        <authorList>
            <person name="Goeker M."/>
        </authorList>
    </citation>
    <scope>NUCLEOTIDE SEQUENCE [LARGE SCALE GENOMIC DNA]</scope>
    <source>
        <strain evidence="2 3">DSM 17498</strain>
    </source>
</reference>
<name>A0A840MUV3_9BRAD</name>
<gene>
    <name evidence="2" type="ORF">HNQ36_001499</name>
</gene>
<dbReference type="Proteomes" id="UP000521227">
    <property type="component" value="Unassembled WGS sequence"/>
</dbReference>
<sequence length="114" mass="12837">MGSPEVQQQATRLVRMQQVVDMTGIPAPSLYVMMAAGAFPKQIALSVNRVAWIESEIQDWIRERIEKSRAPSSDEPQTLKRGRRPPKAARDDARPARVPRRTNSTSADGRRKAR</sequence>
<evidence type="ECO:0000313" key="3">
    <source>
        <dbReference type="Proteomes" id="UP000521227"/>
    </source>
</evidence>
<dbReference type="AlphaFoldDB" id="A0A840MUV3"/>
<accession>A0A840MUV3</accession>
<dbReference type="EMBL" id="JACHIJ010000002">
    <property type="protein sequence ID" value="MBB5051545.1"/>
    <property type="molecule type" value="Genomic_DNA"/>
</dbReference>
<dbReference type="InterPro" id="IPR052931">
    <property type="entry name" value="Prophage_regulatory_activator"/>
</dbReference>
<dbReference type="RefSeq" id="WP_184083507.1">
    <property type="nucleotide sequence ID" value="NZ_JACHIJ010000002.1"/>
</dbReference>
<organism evidence="2 3">
    <name type="scientific">Afipia massiliensis</name>
    <dbReference type="NCBI Taxonomy" id="211460"/>
    <lineage>
        <taxon>Bacteria</taxon>
        <taxon>Pseudomonadati</taxon>
        <taxon>Pseudomonadota</taxon>
        <taxon>Alphaproteobacteria</taxon>
        <taxon>Hyphomicrobiales</taxon>
        <taxon>Nitrobacteraceae</taxon>
        <taxon>Afipia</taxon>
    </lineage>
</organism>
<dbReference type="Pfam" id="PF05930">
    <property type="entry name" value="Phage_AlpA"/>
    <property type="match status" value="1"/>
</dbReference>
<evidence type="ECO:0000313" key="2">
    <source>
        <dbReference type="EMBL" id="MBB5051545.1"/>
    </source>
</evidence>
<dbReference type="InterPro" id="IPR010260">
    <property type="entry name" value="AlpA"/>
</dbReference>
<evidence type="ECO:0000256" key="1">
    <source>
        <dbReference type="SAM" id="MobiDB-lite"/>
    </source>
</evidence>
<proteinExistence type="predicted"/>
<protein>
    <submittedName>
        <fullName evidence="2">Putative DNA-binding transcriptional regulator AlpA</fullName>
    </submittedName>
</protein>
<feature type="region of interest" description="Disordered" evidence="1">
    <location>
        <begin position="65"/>
        <end position="114"/>
    </location>
</feature>
<dbReference type="PANTHER" id="PTHR36154:SF1">
    <property type="entry name" value="DNA-BINDING TRANSCRIPTIONAL ACTIVATOR ALPA"/>
    <property type="match status" value="1"/>
</dbReference>
<dbReference type="Gene3D" id="1.10.238.160">
    <property type="match status" value="1"/>
</dbReference>